<dbReference type="AlphaFoldDB" id="A0AB73TL09"/>
<protein>
    <submittedName>
        <fullName evidence="1">Polysaccharide biosynthesis protein</fullName>
    </submittedName>
</protein>
<evidence type="ECO:0000313" key="2">
    <source>
        <dbReference type="Proteomes" id="UP000249070"/>
    </source>
</evidence>
<feature type="non-terminal residue" evidence="1">
    <location>
        <position position="94"/>
    </location>
</feature>
<reference evidence="1 2" key="1">
    <citation type="submission" date="2018-05" db="EMBL/GenBank/DDBJ databases">
        <title>Vancomycin-resistant Enterococcus faecium strain from Chelyabinsk, Russia.</title>
        <authorList>
            <person name="Gostev V."/>
            <person name="Goncharov A."/>
            <person name="Kolodzhieva V."/>
            <person name="Suvorov A."/>
            <person name="Sidorenko S."/>
            <person name="Zueva L."/>
        </authorList>
    </citation>
    <scope>NUCLEOTIDE SEQUENCE [LARGE SCALE GENOMIC DNA]</scope>
    <source>
        <strain evidence="1 2">20</strain>
    </source>
</reference>
<dbReference type="Proteomes" id="UP000249070">
    <property type="component" value="Unassembled WGS sequence"/>
</dbReference>
<name>A0AB73TL09_ENTFC</name>
<accession>A0AB73TL09</accession>
<organism evidence="1 2">
    <name type="scientific">Enterococcus faecium</name>
    <name type="common">Streptococcus faecium</name>
    <dbReference type="NCBI Taxonomy" id="1352"/>
    <lineage>
        <taxon>Bacteria</taxon>
        <taxon>Bacillati</taxon>
        <taxon>Bacillota</taxon>
        <taxon>Bacilli</taxon>
        <taxon>Lactobacillales</taxon>
        <taxon>Enterococcaceae</taxon>
        <taxon>Enterococcus</taxon>
    </lineage>
</organism>
<dbReference type="EMBL" id="QHGU01000259">
    <property type="protein sequence ID" value="PZM51372.1"/>
    <property type="molecule type" value="Genomic_DNA"/>
</dbReference>
<sequence length="94" mass="11187">MILKKKFTLEIFFSVTDREVNMNKKICFAASSGGHYEQLMMLKPLMEKYESFVITEQTEYSAESKGEKTYYMRQVNRKEKFFLCTILINLFKSI</sequence>
<gene>
    <name evidence="1" type="ORF">DKP91_16810</name>
</gene>
<comment type="caution">
    <text evidence="1">The sequence shown here is derived from an EMBL/GenBank/DDBJ whole genome shotgun (WGS) entry which is preliminary data.</text>
</comment>
<evidence type="ECO:0000313" key="1">
    <source>
        <dbReference type="EMBL" id="PZM51372.1"/>
    </source>
</evidence>
<proteinExistence type="predicted"/>